<dbReference type="RefSeq" id="WP_133417165.1">
    <property type="nucleotide sequence ID" value="NZ_SCWD01000001.1"/>
</dbReference>
<gene>
    <name evidence="4" type="ORF">ERX40_03815</name>
</gene>
<dbReference type="AlphaFoldDB" id="A0A9Q8CPI6"/>
<name>A0A9Q8CPI6_9STAP</name>
<evidence type="ECO:0000256" key="1">
    <source>
        <dbReference type="ARBA" id="ARBA00006484"/>
    </source>
</evidence>
<dbReference type="InterPro" id="IPR036291">
    <property type="entry name" value="NAD(P)-bd_dom_sf"/>
</dbReference>
<dbReference type="EMBL" id="SCWD01000001">
    <property type="protein sequence ID" value="TDM04305.1"/>
    <property type="molecule type" value="Genomic_DNA"/>
</dbReference>
<dbReference type="SUPFAM" id="SSF51735">
    <property type="entry name" value="NAD(P)-binding Rossmann-fold domains"/>
    <property type="match status" value="1"/>
</dbReference>
<evidence type="ECO:0000313" key="4">
    <source>
        <dbReference type="EMBL" id="TDM04305.1"/>
    </source>
</evidence>
<sequence>MIGKKYILTGGTGGLGQSLLSELIGRGATVLVLGRNERKLKVLQELYPQQLEVYLIALDDLPAVRGLAASLINKGETYDGIINNAGYGYFKSFADHSADEIVAMMNVNVTHPAVLLKELIPLVRPGASVVNIVSQSARVATPFGSVYAASKAALLSLSNALRLEYPDLHVMTVSTGPVETDFFSRADVSGHYSEKTKSIQLDCDSLAAQIVQAIADKKNEVNRPRWMHHSLTLYQIAPRAIEKLFRPLFLSKHD</sequence>
<protein>
    <submittedName>
        <fullName evidence="4">SDR family NAD(P)-dependent oxidoreductase</fullName>
    </submittedName>
</protein>
<dbReference type="Gene3D" id="3.40.50.720">
    <property type="entry name" value="NAD(P)-binding Rossmann-like Domain"/>
    <property type="match status" value="1"/>
</dbReference>
<evidence type="ECO:0000313" key="5">
    <source>
        <dbReference type="Proteomes" id="UP000295280"/>
    </source>
</evidence>
<dbReference type="GO" id="GO:0016020">
    <property type="term" value="C:membrane"/>
    <property type="evidence" value="ECO:0007669"/>
    <property type="project" value="TreeGrafter"/>
</dbReference>
<evidence type="ECO:0000256" key="2">
    <source>
        <dbReference type="ARBA" id="ARBA00023002"/>
    </source>
</evidence>
<dbReference type="PANTHER" id="PTHR44196:SF1">
    <property type="entry name" value="DEHYDROGENASE_REDUCTASE SDR FAMILY MEMBER 7B"/>
    <property type="match status" value="1"/>
</dbReference>
<organism evidence="4 5">
    <name type="scientific">Macrococcus carouselicus</name>
    <dbReference type="NCBI Taxonomy" id="69969"/>
    <lineage>
        <taxon>Bacteria</taxon>
        <taxon>Bacillati</taxon>
        <taxon>Bacillota</taxon>
        <taxon>Bacilli</taxon>
        <taxon>Bacillales</taxon>
        <taxon>Staphylococcaceae</taxon>
        <taxon>Macrococcus</taxon>
    </lineage>
</organism>
<dbReference type="OrthoDB" id="9793345at2"/>
<dbReference type="PANTHER" id="PTHR44196">
    <property type="entry name" value="DEHYDROGENASE/REDUCTASE SDR FAMILY MEMBER 7B"/>
    <property type="match status" value="1"/>
</dbReference>
<comment type="caution">
    <text evidence="4">The sequence shown here is derived from an EMBL/GenBank/DDBJ whole genome shotgun (WGS) entry which is preliminary data.</text>
</comment>
<reference evidence="4 5" key="1">
    <citation type="submission" date="2019-01" db="EMBL/GenBank/DDBJ databases">
        <title>Draft genome sequences of the type strains of six Macrococcus species.</title>
        <authorList>
            <person name="Mazhar S."/>
            <person name="Altermann E."/>
            <person name="Hill C."/>
            <person name="Mcauliffe O."/>
        </authorList>
    </citation>
    <scope>NUCLEOTIDE SEQUENCE [LARGE SCALE GENOMIC DNA]</scope>
    <source>
        <strain evidence="4 5">ATCC 51828</strain>
    </source>
</reference>
<dbReference type="PROSITE" id="PS00061">
    <property type="entry name" value="ADH_SHORT"/>
    <property type="match status" value="1"/>
</dbReference>
<dbReference type="Proteomes" id="UP000295280">
    <property type="component" value="Unassembled WGS sequence"/>
</dbReference>
<dbReference type="InterPro" id="IPR002347">
    <property type="entry name" value="SDR_fam"/>
</dbReference>
<dbReference type="InterPro" id="IPR020904">
    <property type="entry name" value="Sc_DH/Rdtase_CS"/>
</dbReference>
<dbReference type="PRINTS" id="PR00080">
    <property type="entry name" value="SDRFAMILY"/>
</dbReference>
<keyword evidence="5" id="KW-1185">Reference proteome</keyword>
<dbReference type="GO" id="GO:0016491">
    <property type="term" value="F:oxidoreductase activity"/>
    <property type="evidence" value="ECO:0007669"/>
    <property type="project" value="UniProtKB-KW"/>
</dbReference>
<evidence type="ECO:0000256" key="3">
    <source>
        <dbReference type="RuleBase" id="RU000363"/>
    </source>
</evidence>
<dbReference type="PRINTS" id="PR00081">
    <property type="entry name" value="GDHRDH"/>
</dbReference>
<comment type="similarity">
    <text evidence="1 3">Belongs to the short-chain dehydrogenases/reductases (SDR) family.</text>
</comment>
<keyword evidence="2" id="KW-0560">Oxidoreductase</keyword>
<accession>A0A9Q8CPI6</accession>
<dbReference type="Pfam" id="PF00106">
    <property type="entry name" value="adh_short"/>
    <property type="match status" value="1"/>
</dbReference>
<proteinExistence type="inferred from homology"/>